<dbReference type="PRINTS" id="PR00171">
    <property type="entry name" value="SUGRTRNSPORT"/>
</dbReference>
<evidence type="ECO:0000259" key="9">
    <source>
        <dbReference type="PROSITE" id="PS50850"/>
    </source>
</evidence>
<dbReference type="OrthoDB" id="6612291at2759"/>
<evidence type="ECO:0000256" key="1">
    <source>
        <dbReference type="ARBA" id="ARBA00004141"/>
    </source>
</evidence>
<evidence type="ECO:0000256" key="3">
    <source>
        <dbReference type="ARBA" id="ARBA00022448"/>
    </source>
</evidence>
<organism evidence="10 11">
    <name type="scientific">Exserohilum turcicum (strain 28A)</name>
    <name type="common">Northern leaf blight fungus</name>
    <name type="synonym">Setosphaeria turcica</name>
    <dbReference type="NCBI Taxonomy" id="671987"/>
    <lineage>
        <taxon>Eukaryota</taxon>
        <taxon>Fungi</taxon>
        <taxon>Dikarya</taxon>
        <taxon>Ascomycota</taxon>
        <taxon>Pezizomycotina</taxon>
        <taxon>Dothideomycetes</taxon>
        <taxon>Pleosporomycetidae</taxon>
        <taxon>Pleosporales</taxon>
        <taxon>Pleosporineae</taxon>
        <taxon>Pleosporaceae</taxon>
        <taxon>Exserohilum</taxon>
    </lineage>
</organism>
<dbReference type="GO" id="GO:0016020">
    <property type="term" value="C:membrane"/>
    <property type="evidence" value="ECO:0007669"/>
    <property type="project" value="UniProtKB-SubCell"/>
</dbReference>
<dbReference type="GO" id="GO:0005351">
    <property type="term" value="F:carbohydrate:proton symporter activity"/>
    <property type="evidence" value="ECO:0007669"/>
    <property type="project" value="TreeGrafter"/>
</dbReference>
<dbReference type="PROSITE" id="PS50850">
    <property type="entry name" value="MFS"/>
    <property type="match status" value="1"/>
</dbReference>
<dbReference type="PANTHER" id="PTHR48022:SF80">
    <property type="entry name" value="SUGAR TRANSPORTER, PUTATIVE (AFU_ORTHOLOGUE AFUA_3G12170)-RELATED"/>
    <property type="match status" value="1"/>
</dbReference>
<feature type="transmembrane region" description="Helical" evidence="8">
    <location>
        <begin position="429"/>
        <end position="449"/>
    </location>
</feature>
<dbReference type="Gene3D" id="1.20.1250.20">
    <property type="entry name" value="MFS general substrate transporter like domains"/>
    <property type="match status" value="1"/>
</dbReference>
<sequence length="504" mass="55213">MGLFFNLALAIFAGTGSFLFGYDSGVMTIVIQSPNFLTFFDTDKTSPIIGAINATFSGGAFFGSLMGGFTMDSLGRRKTIMIAASINLVGAILQCAARDLAMILVGRIMAGWAVGLLSMSVPIYQTECAHPKTRGLITGITQQMIGVGFIVSTWVGYGASKVPATNSFSWRFPLAFQCVPCVMLITGILFFPESPRYLVETDRADEALRVLRKLHFDGTNDDWVQAEFNEIKLTSEAERAISAPGWRIMFKVPTWRTRLMHATLIQVFGQMTGINVIGYYSTILYDNLGITGDKNLLVTAFYNLVGPICNLFFIVFVLDRVGRKKPLLFGTIGISVALICEAIIGSQVEGATGSRRDALSGAGVFFLFLVSCIFSVSFGPISWVYASEIMPLSIRGRGSAFATAVGNWLVGTIWSQVSPIGLGDITYRFYFIFVAFNLCITLPTVWFVFKETKQLTLEEIDLLFGDRDADILPGGLDDKQKQIHLEQISQVKKQLAKTTATAVH</sequence>
<feature type="transmembrane region" description="Helical" evidence="8">
    <location>
        <begin position="398"/>
        <end position="417"/>
    </location>
</feature>
<dbReference type="PANTHER" id="PTHR48022">
    <property type="entry name" value="PLASTIDIC GLUCOSE TRANSPORTER 4"/>
    <property type="match status" value="1"/>
</dbReference>
<evidence type="ECO:0000313" key="11">
    <source>
        <dbReference type="Proteomes" id="UP000016935"/>
    </source>
</evidence>
<dbReference type="Proteomes" id="UP000016935">
    <property type="component" value="Unassembled WGS sequence"/>
</dbReference>
<accession>R0KEP9</accession>
<dbReference type="Pfam" id="PF00083">
    <property type="entry name" value="Sugar_tr"/>
    <property type="match status" value="1"/>
</dbReference>
<dbReference type="RefSeq" id="XP_008024672.1">
    <property type="nucleotide sequence ID" value="XM_008026481.1"/>
</dbReference>
<dbReference type="InterPro" id="IPR005829">
    <property type="entry name" value="Sugar_transporter_CS"/>
</dbReference>
<feature type="transmembrane region" description="Helical" evidence="8">
    <location>
        <begin position="169"/>
        <end position="191"/>
    </location>
</feature>
<feature type="transmembrane region" description="Helical" evidence="8">
    <location>
        <begin position="45"/>
        <end position="67"/>
    </location>
</feature>
<feature type="domain" description="Major facilitator superfamily (MFS) profile" evidence="9">
    <location>
        <begin position="9"/>
        <end position="453"/>
    </location>
</feature>
<keyword evidence="4 8" id="KW-0812">Transmembrane</keyword>
<keyword evidence="5 8" id="KW-1133">Transmembrane helix</keyword>
<name>R0KEP9_EXST2</name>
<dbReference type="InterPro" id="IPR003663">
    <property type="entry name" value="Sugar/inositol_transpt"/>
</dbReference>
<dbReference type="InterPro" id="IPR050360">
    <property type="entry name" value="MFS_Sugar_Transporters"/>
</dbReference>
<dbReference type="InterPro" id="IPR036259">
    <property type="entry name" value="MFS_trans_sf"/>
</dbReference>
<dbReference type="NCBIfam" id="TIGR00879">
    <property type="entry name" value="SP"/>
    <property type="match status" value="1"/>
</dbReference>
<feature type="transmembrane region" description="Helical" evidence="8">
    <location>
        <begin position="364"/>
        <end position="386"/>
    </location>
</feature>
<evidence type="ECO:0000256" key="2">
    <source>
        <dbReference type="ARBA" id="ARBA00010992"/>
    </source>
</evidence>
<protein>
    <recommendedName>
        <fullName evidence="9">Major facilitator superfamily (MFS) profile domain-containing protein</fullName>
    </recommendedName>
</protein>
<dbReference type="SUPFAM" id="SSF103473">
    <property type="entry name" value="MFS general substrate transporter"/>
    <property type="match status" value="1"/>
</dbReference>
<feature type="transmembrane region" description="Helical" evidence="8">
    <location>
        <begin position="327"/>
        <end position="344"/>
    </location>
</feature>
<keyword evidence="6 8" id="KW-0472">Membrane</keyword>
<proteinExistence type="inferred from homology"/>
<reference evidence="10 11" key="2">
    <citation type="journal article" date="2013" name="PLoS Genet.">
        <title>Comparative genome structure, secondary metabolite, and effector coding capacity across Cochliobolus pathogens.</title>
        <authorList>
            <person name="Condon B.J."/>
            <person name="Leng Y."/>
            <person name="Wu D."/>
            <person name="Bushley K.E."/>
            <person name="Ohm R.A."/>
            <person name="Otillar R."/>
            <person name="Martin J."/>
            <person name="Schackwitz W."/>
            <person name="Grimwood J."/>
            <person name="MohdZainudin N."/>
            <person name="Xue C."/>
            <person name="Wang R."/>
            <person name="Manning V.A."/>
            <person name="Dhillon B."/>
            <person name="Tu Z.J."/>
            <person name="Steffenson B.J."/>
            <person name="Salamov A."/>
            <person name="Sun H."/>
            <person name="Lowry S."/>
            <person name="LaButti K."/>
            <person name="Han J."/>
            <person name="Copeland A."/>
            <person name="Lindquist E."/>
            <person name="Barry K."/>
            <person name="Schmutz J."/>
            <person name="Baker S.E."/>
            <person name="Ciuffetti L.M."/>
            <person name="Grigoriev I.V."/>
            <person name="Zhong S."/>
            <person name="Turgeon B.G."/>
        </authorList>
    </citation>
    <scope>NUCLEOTIDE SEQUENCE [LARGE SCALE GENOMIC DNA]</scope>
    <source>
        <strain evidence="11">28A</strain>
    </source>
</reference>
<gene>
    <name evidence="10" type="ORF">SETTUDRAFT_161027</name>
</gene>
<dbReference type="InterPro" id="IPR020846">
    <property type="entry name" value="MFS_dom"/>
</dbReference>
<dbReference type="AlphaFoldDB" id="R0KEP9"/>
<evidence type="ECO:0000256" key="5">
    <source>
        <dbReference type="ARBA" id="ARBA00022989"/>
    </source>
</evidence>
<evidence type="ECO:0000256" key="4">
    <source>
        <dbReference type="ARBA" id="ARBA00022692"/>
    </source>
</evidence>
<feature type="transmembrane region" description="Helical" evidence="8">
    <location>
        <begin position="79"/>
        <end position="97"/>
    </location>
</feature>
<dbReference type="FunFam" id="1.20.1250.20:FF:000090">
    <property type="entry name" value="MFS sugar transporter, putative"/>
    <property type="match status" value="1"/>
</dbReference>
<dbReference type="HOGENOM" id="CLU_001265_30_13_1"/>
<evidence type="ECO:0000256" key="6">
    <source>
        <dbReference type="ARBA" id="ARBA00023136"/>
    </source>
</evidence>
<feature type="transmembrane region" description="Helical" evidence="8">
    <location>
        <begin position="300"/>
        <end position="318"/>
    </location>
</feature>
<dbReference type="GeneID" id="19398099"/>
<feature type="transmembrane region" description="Helical" evidence="8">
    <location>
        <begin position="136"/>
        <end position="157"/>
    </location>
</feature>
<comment type="similarity">
    <text evidence="2 7">Belongs to the major facilitator superfamily. Sugar transporter (TC 2.A.1.1) family.</text>
</comment>
<dbReference type="eggNOG" id="KOG0254">
    <property type="taxonomic scope" value="Eukaryota"/>
</dbReference>
<evidence type="ECO:0000313" key="10">
    <source>
        <dbReference type="EMBL" id="EOA87804.1"/>
    </source>
</evidence>
<dbReference type="EMBL" id="KB908570">
    <property type="protein sequence ID" value="EOA87804.1"/>
    <property type="molecule type" value="Genomic_DNA"/>
</dbReference>
<comment type="subcellular location">
    <subcellularLocation>
        <location evidence="1">Membrane</location>
        <topology evidence="1">Multi-pass membrane protein</topology>
    </subcellularLocation>
</comment>
<feature type="transmembrane region" description="Helical" evidence="8">
    <location>
        <begin position="103"/>
        <end position="124"/>
    </location>
</feature>
<keyword evidence="11" id="KW-1185">Reference proteome</keyword>
<keyword evidence="3 7" id="KW-0813">Transport</keyword>
<dbReference type="InterPro" id="IPR005828">
    <property type="entry name" value="MFS_sugar_transport-like"/>
</dbReference>
<feature type="transmembrane region" description="Helical" evidence="8">
    <location>
        <begin position="259"/>
        <end position="280"/>
    </location>
</feature>
<evidence type="ECO:0000256" key="8">
    <source>
        <dbReference type="SAM" id="Phobius"/>
    </source>
</evidence>
<reference evidence="10 11" key="1">
    <citation type="journal article" date="2012" name="PLoS Pathog.">
        <title>Diverse lifestyles and strategies of plant pathogenesis encoded in the genomes of eighteen Dothideomycetes fungi.</title>
        <authorList>
            <person name="Ohm R.A."/>
            <person name="Feau N."/>
            <person name="Henrissat B."/>
            <person name="Schoch C.L."/>
            <person name="Horwitz B.A."/>
            <person name="Barry K.W."/>
            <person name="Condon B.J."/>
            <person name="Copeland A.C."/>
            <person name="Dhillon B."/>
            <person name="Glaser F."/>
            <person name="Hesse C.N."/>
            <person name="Kosti I."/>
            <person name="LaButti K."/>
            <person name="Lindquist E.A."/>
            <person name="Lucas S."/>
            <person name="Salamov A.A."/>
            <person name="Bradshaw R.E."/>
            <person name="Ciuffetti L."/>
            <person name="Hamelin R.C."/>
            <person name="Kema G.H.J."/>
            <person name="Lawrence C."/>
            <person name="Scott J.A."/>
            <person name="Spatafora J.W."/>
            <person name="Turgeon B.G."/>
            <person name="de Wit P.J.G.M."/>
            <person name="Zhong S."/>
            <person name="Goodwin S.B."/>
            <person name="Grigoriev I.V."/>
        </authorList>
    </citation>
    <scope>NUCLEOTIDE SEQUENCE [LARGE SCALE GENOMIC DNA]</scope>
    <source>
        <strain evidence="11">28A</strain>
    </source>
</reference>
<dbReference type="PROSITE" id="PS00216">
    <property type="entry name" value="SUGAR_TRANSPORT_1"/>
    <property type="match status" value="2"/>
</dbReference>
<evidence type="ECO:0000256" key="7">
    <source>
        <dbReference type="RuleBase" id="RU003346"/>
    </source>
</evidence>